<keyword evidence="11" id="KW-1185">Reference proteome</keyword>
<proteinExistence type="predicted"/>
<dbReference type="GO" id="GO:0034040">
    <property type="term" value="F:ATPase-coupled lipid transmembrane transporter activity"/>
    <property type="evidence" value="ECO:0007669"/>
    <property type="project" value="TreeGrafter"/>
</dbReference>
<feature type="domain" description="ABC transporter" evidence="8">
    <location>
        <begin position="351"/>
        <end position="582"/>
    </location>
</feature>
<dbReference type="PROSITE" id="PS00211">
    <property type="entry name" value="ABC_TRANSPORTER_1"/>
    <property type="match status" value="1"/>
</dbReference>
<dbReference type="Pfam" id="PF00005">
    <property type="entry name" value="ABC_tran"/>
    <property type="match status" value="1"/>
</dbReference>
<dbReference type="InterPro" id="IPR027417">
    <property type="entry name" value="P-loop_NTPase"/>
</dbReference>
<gene>
    <name evidence="10" type="ORF">BST85_04425</name>
</gene>
<keyword evidence="5 7" id="KW-1133">Transmembrane helix</keyword>
<name>A0A2S7KNN9_9FLAO</name>
<dbReference type="GO" id="GO:0016887">
    <property type="term" value="F:ATP hydrolysis activity"/>
    <property type="evidence" value="ECO:0007669"/>
    <property type="project" value="InterPro"/>
</dbReference>
<evidence type="ECO:0000256" key="4">
    <source>
        <dbReference type="ARBA" id="ARBA00022840"/>
    </source>
</evidence>
<feature type="transmembrane region" description="Helical" evidence="7">
    <location>
        <begin position="73"/>
        <end position="92"/>
    </location>
</feature>
<keyword evidence="3" id="KW-0547">Nucleotide-binding</keyword>
<dbReference type="InterPro" id="IPR017871">
    <property type="entry name" value="ABC_transporter-like_CS"/>
</dbReference>
<evidence type="ECO:0000256" key="6">
    <source>
        <dbReference type="ARBA" id="ARBA00023136"/>
    </source>
</evidence>
<dbReference type="PROSITE" id="PS50893">
    <property type="entry name" value="ABC_TRANSPORTER_2"/>
    <property type="match status" value="1"/>
</dbReference>
<dbReference type="Gene3D" id="3.40.50.300">
    <property type="entry name" value="P-loop containing nucleotide triphosphate hydrolases"/>
    <property type="match status" value="1"/>
</dbReference>
<feature type="transmembrane region" description="Helical" evidence="7">
    <location>
        <begin position="20"/>
        <end position="42"/>
    </location>
</feature>
<dbReference type="InterPro" id="IPR003439">
    <property type="entry name" value="ABC_transporter-like_ATP-bd"/>
</dbReference>
<keyword evidence="4" id="KW-0067">ATP-binding</keyword>
<dbReference type="InterPro" id="IPR039421">
    <property type="entry name" value="Type_1_exporter"/>
</dbReference>
<dbReference type="SUPFAM" id="SSF90123">
    <property type="entry name" value="ABC transporter transmembrane region"/>
    <property type="match status" value="1"/>
</dbReference>
<evidence type="ECO:0000313" key="11">
    <source>
        <dbReference type="Proteomes" id="UP000239800"/>
    </source>
</evidence>
<dbReference type="InterPro" id="IPR003593">
    <property type="entry name" value="AAA+_ATPase"/>
</dbReference>
<evidence type="ECO:0000256" key="5">
    <source>
        <dbReference type="ARBA" id="ARBA00022989"/>
    </source>
</evidence>
<protein>
    <recommendedName>
        <fullName evidence="12">ABC transporter ATP-binding protein</fullName>
    </recommendedName>
</protein>
<keyword evidence="2 7" id="KW-0812">Transmembrane</keyword>
<comment type="subcellular location">
    <subcellularLocation>
        <location evidence="1">Cell membrane</location>
        <topology evidence="1">Multi-pass membrane protein</topology>
    </subcellularLocation>
</comment>
<evidence type="ECO:0000259" key="8">
    <source>
        <dbReference type="PROSITE" id="PS50893"/>
    </source>
</evidence>
<feature type="transmembrane region" description="Helical" evidence="7">
    <location>
        <begin position="177"/>
        <end position="195"/>
    </location>
</feature>
<dbReference type="InterPro" id="IPR011527">
    <property type="entry name" value="ABC1_TM_dom"/>
</dbReference>
<dbReference type="PANTHER" id="PTHR24221">
    <property type="entry name" value="ATP-BINDING CASSETTE SUB-FAMILY B"/>
    <property type="match status" value="1"/>
</dbReference>
<keyword evidence="6 7" id="KW-0472">Membrane</keyword>
<dbReference type="EMBL" id="MQUB01000001">
    <property type="protein sequence ID" value="PQB04231.1"/>
    <property type="molecule type" value="Genomic_DNA"/>
</dbReference>
<evidence type="ECO:0008006" key="12">
    <source>
        <dbReference type="Google" id="ProtNLM"/>
    </source>
</evidence>
<evidence type="ECO:0000256" key="7">
    <source>
        <dbReference type="SAM" id="Phobius"/>
    </source>
</evidence>
<dbReference type="GO" id="GO:0140359">
    <property type="term" value="F:ABC-type transporter activity"/>
    <property type="evidence" value="ECO:0007669"/>
    <property type="project" value="InterPro"/>
</dbReference>
<sequence length="585" mass="66038">MMEKYFKNFLFFYKAIGNRLFVALTLNVLVGILDGLGLAMFLPLLQMVSDNGGEIEGKSAVIEGMFSSMGLELNLFSVLLFMVSIFAVKGLIKFLSFSFQVIILQSFIRTVRIDMFDKFHVLNYKYFTQSDFGRLQNSVTAEVSRVGQACRSYLKTMEALVLVMTYLVLAFITNPQFSLLVTVVAGLTNFLYKFINRKTKGQSRILVKRNDFFQGMVLEYLNNFKYLKVSGKIQVFGERLTKGIKQVEETNKRIGILNGIALTIREPILIFVLSAVMLVQVEVLGGSLGLILLSIVFFYRALQVVLVMQNQYNVFLSVEGSLRNLEQIQREFDDHHQDTAGRTFTGLRSFIRLDGIRFGFGDRIVLNNIDLIIPENKTMAFVGPSGSGKTTLINLIAGLLSPDSGQILYDHKPIYEYDISSLQSRIGYITQEAVVFSDTLFNNISLWDKMTDENLSRYERVVQDAAMDEFVETDSAENQVSGLNLSGGQRQRVSIARELFKEPDILIMDEATSSLDSATEAVIQRRINEFSGKKTILIVAHRLSTVKKADIVVYLNAGNIEAQGTYEELMDTVPKFQKMVELQNL</sequence>
<evidence type="ECO:0000313" key="10">
    <source>
        <dbReference type="EMBL" id="PQB04231.1"/>
    </source>
</evidence>
<dbReference type="OrthoDB" id="9760358at2"/>
<dbReference type="SMART" id="SM00382">
    <property type="entry name" value="AAA"/>
    <property type="match status" value="1"/>
</dbReference>
<dbReference type="PROSITE" id="PS50929">
    <property type="entry name" value="ABC_TM1F"/>
    <property type="match status" value="1"/>
</dbReference>
<feature type="transmembrane region" description="Helical" evidence="7">
    <location>
        <begin position="283"/>
        <end position="302"/>
    </location>
</feature>
<dbReference type="GO" id="GO:0005524">
    <property type="term" value="F:ATP binding"/>
    <property type="evidence" value="ECO:0007669"/>
    <property type="project" value="UniProtKB-KW"/>
</dbReference>
<evidence type="ECO:0000259" key="9">
    <source>
        <dbReference type="PROSITE" id="PS50929"/>
    </source>
</evidence>
<dbReference type="Gene3D" id="1.20.1560.10">
    <property type="entry name" value="ABC transporter type 1, transmembrane domain"/>
    <property type="match status" value="1"/>
</dbReference>
<reference evidence="10 11" key="1">
    <citation type="submission" date="2016-11" db="EMBL/GenBank/DDBJ databases">
        <title>Trade-off between light-utilization and light-protection in marine flavobacteria.</title>
        <authorList>
            <person name="Kumagai Y."/>
        </authorList>
    </citation>
    <scope>NUCLEOTIDE SEQUENCE [LARGE SCALE GENOMIC DNA]</scope>
    <source>
        <strain evidence="10 11">NBRC 107741</strain>
    </source>
</reference>
<dbReference type="InterPro" id="IPR036640">
    <property type="entry name" value="ABC1_TM_sf"/>
</dbReference>
<dbReference type="Proteomes" id="UP000239800">
    <property type="component" value="Unassembled WGS sequence"/>
</dbReference>
<comment type="caution">
    <text evidence="10">The sequence shown here is derived from an EMBL/GenBank/DDBJ whole genome shotgun (WGS) entry which is preliminary data.</text>
</comment>
<organism evidence="10 11">
    <name type="scientific">Aureitalea marina</name>
    <dbReference type="NCBI Taxonomy" id="930804"/>
    <lineage>
        <taxon>Bacteria</taxon>
        <taxon>Pseudomonadati</taxon>
        <taxon>Bacteroidota</taxon>
        <taxon>Flavobacteriia</taxon>
        <taxon>Flavobacteriales</taxon>
        <taxon>Flavobacteriaceae</taxon>
        <taxon>Aureitalea</taxon>
    </lineage>
</organism>
<evidence type="ECO:0000256" key="2">
    <source>
        <dbReference type="ARBA" id="ARBA00022692"/>
    </source>
</evidence>
<dbReference type="PANTHER" id="PTHR24221:SF654">
    <property type="entry name" value="ATP-BINDING CASSETTE SUB-FAMILY B MEMBER 6"/>
    <property type="match status" value="1"/>
</dbReference>
<evidence type="ECO:0000256" key="3">
    <source>
        <dbReference type="ARBA" id="ARBA00022741"/>
    </source>
</evidence>
<feature type="transmembrane region" description="Helical" evidence="7">
    <location>
        <begin position="153"/>
        <end position="171"/>
    </location>
</feature>
<evidence type="ECO:0000256" key="1">
    <source>
        <dbReference type="ARBA" id="ARBA00004651"/>
    </source>
</evidence>
<dbReference type="Pfam" id="PF00664">
    <property type="entry name" value="ABC_membrane"/>
    <property type="match status" value="1"/>
</dbReference>
<dbReference type="SUPFAM" id="SSF52540">
    <property type="entry name" value="P-loop containing nucleoside triphosphate hydrolases"/>
    <property type="match status" value="1"/>
</dbReference>
<accession>A0A2S7KNN9</accession>
<dbReference type="GO" id="GO:0005886">
    <property type="term" value="C:plasma membrane"/>
    <property type="evidence" value="ECO:0007669"/>
    <property type="project" value="UniProtKB-SubCell"/>
</dbReference>
<feature type="domain" description="ABC transmembrane type-1" evidence="9">
    <location>
        <begin position="21"/>
        <end position="317"/>
    </location>
</feature>
<dbReference type="AlphaFoldDB" id="A0A2S7KNN9"/>